<sequence>MNFQKEKTEHQIYGKGPVEPVNPSRETITPQPQGLQRGPIEYRRSWDRCKLYCPNPNHLIESLNPQVKQYDQTLTLLPEQNLPLGTFENQNTPPKP</sequence>
<dbReference type="InParanoid" id="B9SZP5"/>
<organism evidence="2 3">
    <name type="scientific">Ricinus communis</name>
    <name type="common">Castor bean</name>
    <dbReference type="NCBI Taxonomy" id="3988"/>
    <lineage>
        <taxon>Eukaryota</taxon>
        <taxon>Viridiplantae</taxon>
        <taxon>Streptophyta</taxon>
        <taxon>Embryophyta</taxon>
        <taxon>Tracheophyta</taxon>
        <taxon>Spermatophyta</taxon>
        <taxon>Magnoliopsida</taxon>
        <taxon>eudicotyledons</taxon>
        <taxon>Gunneridae</taxon>
        <taxon>Pentapetalae</taxon>
        <taxon>rosids</taxon>
        <taxon>fabids</taxon>
        <taxon>Malpighiales</taxon>
        <taxon>Euphorbiaceae</taxon>
        <taxon>Acalyphoideae</taxon>
        <taxon>Acalypheae</taxon>
        <taxon>Ricinus</taxon>
    </lineage>
</organism>
<dbReference type="AlphaFoldDB" id="B9SZP5"/>
<keyword evidence="3" id="KW-1185">Reference proteome</keyword>
<proteinExistence type="predicted"/>
<dbReference type="Proteomes" id="UP000008311">
    <property type="component" value="Unassembled WGS sequence"/>
</dbReference>
<feature type="compositionally biased region" description="Polar residues" evidence="1">
    <location>
        <begin position="24"/>
        <end position="34"/>
    </location>
</feature>
<feature type="compositionally biased region" description="Basic and acidic residues" evidence="1">
    <location>
        <begin position="1"/>
        <end position="12"/>
    </location>
</feature>
<accession>B9SZP5</accession>
<feature type="region of interest" description="Disordered" evidence="1">
    <location>
        <begin position="1"/>
        <end position="37"/>
    </location>
</feature>
<evidence type="ECO:0000313" key="2">
    <source>
        <dbReference type="EMBL" id="EEF30914.1"/>
    </source>
</evidence>
<reference evidence="3" key="1">
    <citation type="journal article" date="2010" name="Nat. Biotechnol.">
        <title>Draft genome sequence of the oilseed species Ricinus communis.</title>
        <authorList>
            <person name="Chan A.P."/>
            <person name="Crabtree J."/>
            <person name="Zhao Q."/>
            <person name="Lorenzi H."/>
            <person name="Orvis J."/>
            <person name="Puiu D."/>
            <person name="Melake-Berhan A."/>
            <person name="Jones K.M."/>
            <person name="Redman J."/>
            <person name="Chen G."/>
            <person name="Cahoon E.B."/>
            <person name="Gedil M."/>
            <person name="Stanke M."/>
            <person name="Haas B.J."/>
            <person name="Wortman J.R."/>
            <person name="Fraser-Liggett C.M."/>
            <person name="Ravel J."/>
            <person name="Rabinowicz P.D."/>
        </authorList>
    </citation>
    <scope>NUCLEOTIDE SEQUENCE [LARGE SCALE GENOMIC DNA]</scope>
    <source>
        <strain evidence="3">cv. Hale</strain>
    </source>
</reference>
<dbReference type="EMBL" id="EQ974282">
    <property type="protein sequence ID" value="EEF30914.1"/>
    <property type="molecule type" value="Genomic_DNA"/>
</dbReference>
<evidence type="ECO:0000313" key="3">
    <source>
        <dbReference type="Proteomes" id="UP000008311"/>
    </source>
</evidence>
<gene>
    <name evidence="2" type="ORF">RCOM_0006060</name>
</gene>
<name>B9SZP5_RICCO</name>
<protein>
    <submittedName>
        <fullName evidence="2">Uncharacterized protein</fullName>
    </submittedName>
</protein>
<evidence type="ECO:0000256" key="1">
    <source>
        <dbReference type="SAM" id="MobiDB-lite"/>
    </source>
</evidence>